<gene>
    <name evidence="1" type="ORF">MNB_SV-12-242</name>
</gene>
<dbReference type="Pfam" id="PF03683">
    <property type="entry name" value="UPF0175"/>
    <property type="match status" value="1"/>
</dbReference>
<organism evidence="1">
    <name type="scientific">hydrothermal vent metagenome</name>
    <dbReference type="NCBI Taxonomy" id="652676"/>
    <lineage>
        <taxon>unclassified sequences</taxon>
        <taxon>metagenomes</taxon>
        <taxon>ecological metagenomes</taxon>
    </lineage>
</organism>
<reference evidence="1" key="1">
    <citation type="submission" date="2016-10" db="EMBL/GenBank/DDBJ databases">
        <authorList>
            <person name="de Groot N.N."/>
        </authorList>
    </citation>
    <scope>NUCLEOTIDE SEQUENCE</scope>
</reference>
<evidence type="ECO:0008006" key="2">
    <source>
        <dbReference type="Google" id="ProtNLM"/>
    </source>
</evidence>
<dbReference type="AlphaFoldDB" id="A0A1W1CIQ7"/>
<evidence type="ECO:0000313" key="1">
    <source>
        <dbReference type="EMBL" id="SFV65738.1"/>
    </source>
</evidence>
<accession>A0A1W1CIQ7</accession>
<name>A0A1W1CIQ7_9ZZZZ</name>
<protein>
    <recommendedName>
        <fullName evidence="2">Type II toxin-antitoxin system Phd/YefM family antitoxin</fullName>
    </recommendedName>
</protein>
<sequence>MQTVGIRDLQINPAIFTKSLENNEFVMITKRGKPLGVATSFEDDILRHGFLESLVLMAFERGNISFSQLSRSLKLTKTETMKLLATLDIPITDYKLEDDLKGIESFLK</sequence>
<dbReference type="InterPro" id="IPR005368">
    <property type="entry name" value="UPF0175"/>
</dbReference>
<proteinExistence type="predicted"/>
<dbReference type="EMBL" id="FPHE01000145">
    <property type="protein sequence ID" value="SFV65738.1"/>
    <property type="molecule type" value="Genomic_DNA"/>
</dbReference>